<feature type="region of interest" description="Disordered" evidence="1">
    <location>
        <begin position="50"/>
        <end position="79"/>
    </location>
</feature>
<gene>
    <name evidence="2" type="ORF">VITISV_009600</name>
</gene>
<proteinExistence type="predicted"/>
<dbReference type="EMBL" id="AM447925">
    <property type="protein sequence ID" value="CAN65283.1"/>
    <property type="molecule type" value="Genomic_DNA"/>
</dbReference>
<organism evidence="2">
    <name type="scientific">Vitis vinifera</name>
    <name type="common">Grape</name>
    <dbReference type="NCBI Taxonomy" id="29760"/>
    <lineage>
        <taxon>Eukaryota</taxon>
        <taxon>Viridiplantae</taxon>
        <taxon>Streptophyta</taxon>
        <taxon>Embryophyta</taxon>
        <taxon>Tracheophyta</taxon>
        <taxon>Spermatophyta</taxon>
        <taxon>Magnoliopsida</taxon>
        <taxon>eudicotyledons</taxon>
        <taxon>Gunneridae</taxon>
        <taxon>Pentapetalae</taxon>
        <taxon>rosids</taxon>
        <taxon>Vitales</taxon>
        <taxon>Vitaceae</taxon>
        <taxon>Viteae</taxon>
        <taxon>Vitis</taxon>
    </lineage>
</organism>
<feature type="region of interest" description="Disordered" evidence="1">
    <location>
        <begin position="1"/>
        <end position="24"/>
    </location>
</feature>
<name>A5B654_VITVI</name>
<evidence type="ECO:0000313" key="2">
    <source>
        <dbReference type="EMBL" id="CAN65283.1"/>
    </source>
</evidence>
<accession>A5B654</accession>
<evidence type="ECO:0000256" key="1">
    <source>
        <dbReference type="SAM" id="MobiDB-lite"/>
    </source>
</evidence>
<reference evidence="2" key="1">
    <citation type="journal article" date="2007" name="PLoS ONE">
        <title>The first genome sequence of an elite grapevine cultivar (Pinot noir Vitis vinifera L.): coping with a highly heterozygous genome.</title>
        <authorList>
            <person name="Velasco R."/>
            <person name="Zharkikh A."/>
            <person name="Troggio M."/>
            <person name="Cartwright D.A."/>
            <person name="Cestaro A."/>
            <person name="Pruss D."/>
            <person name="Pindo M."/>
            <person name="FitzGerald L.M."/>
            <person name="Vezzulli S."/>
            <person name="Reid J."/>
            <person name="Malacarne G."/>
            <person name="Iliev D."/>
            <person name="Coppola G."/>
            <person name="Wardell B."/>
            <person name="Micheletti D."/>
            <person name="Macalma T."/>
            <person name="Facci M."/>
            <person name="Mitchell J.T."/>
            <person name="Perazzolli M."/>
            <person name="Eldredge G."/>
            <person name="Gatto P."/>
            <person name="Oyzerski R."/>
            <person name="Moretto M."/>
            <person name="Gutin N."/>
            <person name="Stefanini M."/>
            <person name="Chen Y."/>
            <person name="Segala C."/>
            <person name="Davenport C."/>
            <person name="Dematte L."/>
            <person name="Mraz A."/>
            <person name="Battilana J."/>
            <person name="Stormo K."/>
            <person name="Costa F."/>
            <person name="Tao Q."/>
            <person name="Si-Ammour A."/>
            <person name="Harkins T."/>
            <person name="Lackey A."/>
            <person name="Perbost C."/>
            <person name="Taillon B."/>
            <person name="Stella A."/>
            <person name="Solovyev V."/>
            <person name="Fawcett J.A."/>
            <person name="Sterck L."/>
            <person name="Vandepoele K."/>
            <person name="Grando S.M."/>
            <person name="Toppo S."/>
            <person name="Moser C."/>
            <person name="Lanchbury J."/>
            <person name="Bogden R."/>
            <person name="Skolnick M."/>
            <person name="Sgaramella V."/>
            <person name="Bhatnagar S.K."/>
            <person name="Fontana P."/>
            <person name="Gutin A."/>
            <person name="Van de Peer Y."/>
            <person name="Salamini F."/>
            <person name="Viola R."/>
        </authorList>
    </citation>
    <scope>NUCLEOTIDE SEQUENCE</scope>
</reference>
<dbReference type="OrthoDB" id="1757430at2759"/>
<feature type="compositionally biased region" description="Polar residues" evidence="1">
    <location>
        <begin position="1"/>
        <end position="11"/>
    </location>
</feature>
<dbReference type="AlphaFoldDB" id="A5B654"/>
<sequence>METAVSSNPNYNPGRHLPPRQRGGIKKQIFKDFLKYVSAIALLLGQMEANQGDSGGRRLSSASAPLPEIPPGYTSDLRR</sequence>
<protein>
    <submittedName>
        <fullName evidence="2">Uncharacterized protein</fullName>
    </submittedName>
</protein>